<accession>A0ABR2XDZ2</accession>
<dbReference type="EMBL" id="JARVKM010000068">
    <property type="protein sequence ID" value="KAK9771951.1"/>
    <property type="molecule type" value="Genomic_DNA"/>
</dbReference>
<dbReference type="Proteomes" id="UP001465668">
    <property type="component" value="Unassembled WGS sequence"/>
</dbReference>
<organism evidence="1 2">
    <name type="scientific">Seiridium cardinale</name>
    <dbReference type="NCBI Taxonomy" id="138064"/>
    <lineage>
        <taxon>Eukaryota</taxon>
        <taxon>Fungi</taxon>
        <taxon>Dikarya</taxon>
        <taxon>Ascomycota</taxon>
        <taxon>Pezizomycotina</taxon>
        <taxon>Sordariomycetes</taxon>
        <taxon>Xylariomycetidae</taxon>
        <taxon>Amphisphaeriales</taxon>
        <taxon>Sporocadaceae</taxon>
        <taxon>Seiridium</taxon>
    </lineage>
</organism>
<name>A0ABR2XDZ2_9PEZI</name>
<reference evidence="1 2" key="1">
    <citation type="submission" date="2024-02" db="EMBL/GenBank/DDBJ databases">
        <title>First draft genome assembly of two strains of Seiridium cardinale.</title>
        <authorList>
            <person name="Emiliani G."/>
            <person name="Scali E."/>
        </authorList>
    </citation>
    <scope>NUCLEOTIDE SEQUENCE [LARGE SCALE GENOMIC DNA]</scope>
    <source>
        <strain evidence="1 2">BM-138-000479</strain>
    </source>
</reference>
<protein>
    <submittedName>
        <fullName evidence="1">Uncharacterized protein</fullName>
    </submittedName>
</protein>
<proteinExistence type="predicted"/>
<evidence type="ECO:0000313" key="2">
    <source>
        <dbReference type="Proteomes" id="UP001465668"/>
    </source>
</evidence>
<comment type="caution">
    <text evidence="1">The sequence shown here is derived from an EMBL/GenBank/DDBJ whole genome shotgun (WGS) entry which is preliminary data.</text>
</comment>
<keyword evidence="2" id="KW-1185">Reference proteome</keyword>
<evidence type="ECO:0000313" key="1">
    <source>
        <dbReference type="EMBL" id="KAK9771951.1"/>
    </source>
</evidence>
<gene>
    <name evidence="1" type="ORF">SCAR479_11432</name>
</gene>
<sequence>MPGNVDQAAVTVATKSAILDGVTGMDVGVQAGINFDDFTLISMGKKLRMKR</sequence>